<organism evidence="2 4">
    <name type="scientific">Microbacterium lacticum</name>
    <dbReference type="NCBI Taxonomy" id="33885"/>
    <lineage>
        <taxon>Bacteria</taxon>
        <taxon>Bacillati</taxon>
        <taxon>Actinomycetota</taxon>
        <taxon>Actinomycetes</taxon>
        <taxon>Micrococcales</taxon>
        <taxon>Microbacteriaceae</taxon>
        <taxon>Microbacterium</taxon>
    </lineage>
</organism>
<evidence type="ECO:0000313" key="4">
    <source>
        <dbReference type="Proteomes" id="UP000319804"/>
    </source>
</evidence>
<protein>
    <submittedName>
        <fullName evidence="2">Uncharacterized protein</fullName>
    </submittedName>
</protein>
<evidence type="ECO:0000313" key="2">
    <source>
        <dbReference type="EMBL" id="TQM90000.1"/>
    </source>
</evidence>
<sequence length="61" mass="6159">MSDQTFEQPADAPDSDDTEVTTEPGGLGDDGTIPPDPDGVAAGHTGEASTFEPEEDEAAPA</sequence>
<name>A0A543K4K0_9MICO</name>
<dbReference type="EMBL" id="VFPS01000005">
    <property type="protein sequence ID" value="TQM91453.1"/>
    <property type="molecule type" value="Genomic_DNA"/>
</dbReference>
<keyword evidence="4" id="KW-1185">Reference proteome</keyword>
<evidence type="ECO:0000256" key="1">
    <source>
        <dbReference type="SAM" id="MobiDB-lite"/>
    </source>
</evidence>
<feature type="region of interest" description="Disordered" evidence="1">
    <location>
        <begin position="1"/>
        <end position="61"/>
    </location>
</feature>
<dbReference type="EMBL" id="VFPS01000009">
    <property type="protein sequence ID" value="TQM90000.1"/>
    <property type="molecule type" value="Genomic_DNA"/>
</dbReference>
<comment type="caution">
    <text evidence="2">The sequence shown here is derived from an EMBL/GenBank/DDBJ whole genome shotgun (WGS) entry which is preliminary data.</text>
</comment>
<gene>
    <name evidence="3" type="ORF">FHX68_2681</name>
    <name evidence="2" type="ORF">FHX68_3076</name>
</gene>
<feature type="compositionally biased region" description="Acidic residues" evidence="1">
    <location>
        <begin position="52"/>
        <end position="61"/>
    </location>
</feature>
<dbReference type="Proteomes" id="UP000319804">
    <property type="component" value="Unassembled WGS sequence"/>
</dbReference>
<dbReference type="AlphaFoldDB" id="A0A543K4K0"/>
<evidence type="ECO:0000313" key="3">
    <source>
        <dbReference type="EMBL" id="TQM91453.1"/>
    </source>
</evidence>
<proteinExistence type="predicted"/>
<dbReference type="RefSeq" id="WP_141380166.1">
    <property type="nucleotide sequence ID" value="NZ_BJNA01000016.1"/>
</dbReference>
<accession>A0A543K4K0</accession>
<reference evidence="2 4" key="1">
    <citation type="submission" date="2019-06" db="EMBL/GenBank/DDBJ databases">
        <title>Sequencing the genomes of 1000 actinobacteria strains.</title>
        <authorList>
            <person name="Klenk H.-P."/>
        </authorList>
    </citation>
    <scope>NUCLEOTIDE SEQUENCE [LARGE SCALE GENOMIC DNA]</scope>
    <source>
        <strain evidence="2 4">DSM 20427</strain>
    </source>
</reference>